<name>A0A7C9ABJ1_OPUST</name>
<reference evidence="1" key="2">
    <citation type="submission" date="2020-07" db="EMBL/GenBank/DDBJ databases">
        <authorList>
            <person name="Vera ALvarez R."/>
            <person name="Arias-Moreno D.M."/>
            <person name="Jimenez-Jacinto V."/>
            <person name="Jimenez-Bremont J.F."/>
            <person name="Swaminathan K."/>
            <person name="Moose S.P."/>
            <person name="Guerrero-Gonzalez M.L."/>
            <person name="Marino-Ramirez L."/>
            <person name="Landsman D."/>
            <person name="Rodriguez-Kessler M."/>
            <person name="Delgado-Sanchez P."/>
        </authorList>
    </citation>
    <scope>NUCLEOTIDE SEQUENCE</scope>
    <source>
        <tissue evidence="1">Cladode</tissue>
    </source>
</reference>
<dbReference type="EMBL" id="GISG01221810">
    <property type="protein sequence ID" value="MBA4663794.1"/>
    <property type="molecule type" value="Transcribed_RNA"/>
</dbReference>
<proteinExistence type="predicted"/>
<sequence length="143" mass="16159">MRVVAQAQVIESHSLSPTDALGHILSCHFQVNTTWVATFLLMHIKEGSHFGQDSIKRPSLETTRSFNGISVHRVTDPSDNLSSPADSSNQMRKLHSHVFCSHPCDYSDSSRLILRVQNFNELNQLVWIHLVTNLYSKWVSNSS</sequence>
<accession>A0A7C9ABJ1</accession>
<dbReference type="AlphaFoldDB" id="A0A7C9ABJ1"/>
<organism evidence="1">
    <name type="scientific">Opuntia streptacantha</name>
    <name type="common">Prickly pear cactus</name>
    <name type="synonym">Opuntia cardona</name>
    <dbReference type="NCBI Taxonomy" id="393608"/>
    <lineage>
        <taxon>Eukaryota</taxon>
        <taxon>Viridiplantae</taxon>
        <taxon>Streptophyta</taxon>
        <taxon>Embryophyta</taxon>
        <taxon>Tracheophyta</taxon>
        <taxon>Spermatophyta</taxon>
        <taxon>Magnoliopsida</taxon>
        <taxon>eudicotyledons</taxon>
        <taxon>Gunneridae</taxon>
        <taxon>Pentapetalae</taxon>
        <taxon>Caryophyllales</taxon>
        <taxon>Cactineae</taxon>
        <taxon>Cactaceae</taxon>
        <taxon>Opuntioideae</taxon>
        <taxon>Opuntia</taxon>
    </lineage>
</organism>
<reference evidence="1" key="1">
    <citation type="journal article" date="2013" name="J. Plant Res.">
        <title>Effect of fungi and light on seed germination of three Opuntia species from semiarid lands of central Mexico.</title>
        <authorList>
            <person name="Delgado-Sanchez P."/>
            <person name="Jimenez-Bremont J.F."/>
            <person name="Guerrero-Gonzalez Mde L."/>
            <person name="Flores J."/>
        </authorList>
    </citation>
    <scope>NUCLEOTIDE SEQUENCE</scope>
    <source>
        <tissue evidence="1">Cladode</tissue>
    </source>
</reference>
<evidence type="ECO:0000313" key="1">
    <source>
        <dbReference type="EMBL" id="MBA4663794.1"/>
    </source>
</evidence>
<protein>
    <submittedName>
        <fullName evidence="1">Uncharacterized protein</fullName>
    </submittedName>
</protein>